<dbReference type="GO" id="GO:0005737">
    <property type="term" value="C:cytoplasm"/>
    <property type="evidence" value="ECO:0007669"/>
    <property type="project" value="UniProtKB-ARBA"/>
</dbReference>
<dbReference type="InterPro" id="IPR032705">
    <property type="entry name" value="ORC4_C"/>
</dbReference>
<dbReference type="EMBL" id="KZ308274">
    <property type="protein sequence ID" value="KAG8226295.1"/>
    <property type="molecule type" value="Genomic_DNA"/>
</dbReference>
<gene>
    <name evidence="12" type="ORF">J437_LFUL002734</name>
</gene>
<evidence type="ECO:0000256" key="4">
    <source>
        <dbReference type="ARBA" id="ARBA00022705"/>
    </source>
</evidence>
<evidence type="ECO:0000256" key="3">
    <source>
        <dbReference type="ARBA" id="ARBA00019083"/>
    </source>
</evidence>
<evidence type="ECO:0000256" key="5">
    <source>
        <dbReference type="ARBA" id="ARBA00022741"/>
    </source>
</evidence>
<dbReference type="PANTHER" id="PTHR12087:SF0">
    <property type="entry name" value="ORIGIN RECOGNITION COMPLEX SUBUNIT 4"/>
    <property type="match status" value="1"/>
</dbReference>
<keyword evidence="4 10" id="KW-0235">DNA replication</keyword>
<dbReference type="AlphaFoldDB" id="A0A8K0NVP9"/>
<dbReference type="SMART" id="SM00382">
    <property type="entry name" value="AAA"/>
    <property type="match status" value="1"/>
</dbReference>
<organism evidence="12 13">
    <name type="scientific">Ladona fulva</name>
    <name type="common">Scarce chaser dragonfly</name>
    <name type="synonym">Libellula fulva</name>
    <dbReference type="NCBI Taxonomy" id="123851"/>
    <lineage>
        <taxon>Eukaryota</taxon>
        <taxon>Metazoa</taxon>
        <taxon>Ecdysozoa</taxon>
        <taxon>Arthropoda</taxon>
        <taxon>Hexapoda</taxon>
        <taxon>Insecta</taxon>
        <taxon>Pterygota</taxon>
        <taxon>Palaeoptera</taxon>
        <taxon>Odonata</taxon>
        <taxon>Epiprocta</taxon>
        <taxon>Anisoptera</taxon>
        <taxon>Libelluloidea</taxon>
        <taxon>Libellulidae</taxon>
        <taxon>Ladona</taxon>
    </lineage>
</organism>
<keyword evidence="6" id="KW-0067">ATP-binding</keyword>
<dbReference type="InterPro" id="IPR027417">
    <property type="entry name" value="P-loop_NTPase"/>
</dbReference>
<reference evidence="12" key="1">
    <citation type="submission" date="2013-04" db="EMBL/GenBank/DDBJ databases">
        <authorList>
            <person name="Qu J."/>
            <person name="Murali S.C."/>
            <person name="Bandaranaike D."/>
            <person name="Bellair M."/>
            <person name="Blankenburg K."/>
            <person name="Chao H."/>
            <person name="Dinh H."/>
            <person name="Doddapaneni H."/>
            <person name="Downs B."/>
            <person name="Dugan-Rocha S."/>
            <person name="Elkadiri S."/>
            <person name="Gnanaolivu R.D."/>
            <person name="Hernandez B."/>
            <person name="Javaid M."/>
            <person name="Jayaseelan J.C."/>
            <person name="Lee S."/>
            <person name="Li M."/>
            <person name="Ming W."/>
            <person name="Munidasa M."/>
            <person name="Muniz J."/>
            <person name="Nguyen L."/>
            <person name="Ongeri F."/>
            <person name="Osuji N."/>
            <person name="Pu L.-L."/>
            <person name="Puazo M."/>
            <person name="Qu C."/>
            <person name="Quiroz J."/>
            <person name="Raj R."/>
            <person name="Weissenberger G."/>
            <person name="Xin Y."/>
            <person name="Zou X."/>
            <person name="Han Y."/>
            <person name="Richards S."/>
            <person name="Worley K."/>
            <person name="Muzny D."/>
            <person name="Gibbs R."/>
        </authorList>
    </citation>
    <scope>NUCLEOTIDE SEQUENCE</scope>
    <source>
        <strain evidence="12">Sampled in the wild</strain>
    </source>
</reference>
<dbReference type="InterPro" id="IPR016527">
    <property type="entry name" value="ORC4"/>
</dbReference>
<dbReference type="Pfam" id="PF14629">
    <property type="entry name" value="ORC4_C"/>
    <property type="match status" value="1"/>
</dbReference>
<comment type="caution">
    <text evidence="12">The sequence shown here is derived from an EMBL/GenBank/DDBJ whole genome shotgun (WGS) entry which is preliminary data.</text>
</comment>
<feature type="domain" description="AAA+ ATPase" evidence="11">
    <location>
        <begin position="52"/>
        <end position="213"/>
    </location>
</feature>
<dbReference type="PIRSF" id="PIRSF007858">
    <property type="entry name" value="ORC4"/>
    <property type="match status" value="1"/>
</dbReference>
<evidence type="ECO:0000256" key="9">
    <source>
        <dbReference type="ARBA" id="ARBA00046777"/>
    </source>
</evidence>
<proteinExistence type="inferred from homology"/>
<keyword evidence="13" id="KW-1185">Reference proteome</keyword>
<keyword evidence="5" id="KW-0547">Nucleotide-binding</keyword>
<evidence type="ECO:0000256" key="8">
    <source>
        <dbReference type="ARBA" id="ARBA00023242"/>
    </source>
</evidence>
<dbReference type="FunFam" id="3.40.50.300:FF:000649">
    <property type="entry name" value="Origin recognition complex subunit 4"/>
    <property type="match status" value="1"/>
</dbReference>
<sequence length="441" mass="50023">MGDTLEICSHHVKDIRKCLKEQILKPTNSIRGHSKAKTHVLDLMSRTLKVGESNSALLIGPRGCGKTTLINSVLDELQRDVYFNDKALVVKLNGLIHTDDKLSLKDITRQMQLENVVGDKVFGSYSENLTFLLESLKSGERGISRATLIILDEFDLFCTHRNQTLLYNLFDVAQSAQAPICVIGLTCRLDVTELLEKRVRSRFSHRQILLLPEEGEENTFTKIASDLLTLPKSKVKHVHKKAIEHWNTSIKKLFSNVEVVSVLEQLMDISKSERILRNFLVCVVSCLKENHPLLGEDDFILVSKNFVGVDAKVQMLEGLSILELCLVIAIKHLNEIYDREPFNFEMVLSQYKKFVCKQSTVQGVERNAAMCAFECLQRLELILPAAKGSMKVKTKTGNDKAYQKEYQLFYFPVISDQVMDAVRNYKDLPTEISQWASSSLV</sequence>
<evidence type="ECO:0000313" key="13">
    <source>
        <dbReference type="Proteomes" id="UP000792457"/>
    </source>
</evidence>
<evidence type="ECO:0000256" key="2">
    <source>
        <dbReference type="ARBA" id="ARBA00005334"/>
    </source>
</evidence>
<dbReference type="Gene3D" id="3.40.50.300">
    <property type="entry name" value="P-loop containing nucleotide triphosphate hydrolases"/>
    <property type="match status" value="1"/>
</dbReference>
<evidence type="ECO:0000256" key="7">
    <source>
        <dbReference type="ARBA" id="ARBA00023125"/>
    </source>
</evidence>
<keyword evidence="7 10" id="KW-0238">DNA-binding</keyword>
<dbReference type="GO" id="GO:0016887">
    <property type="term" value="F:ATP hydrolysis activity"/>
    <property type="evidence" value="ECO:0007669"/>
    <property type="project" value="InterPro"/>
</dbReference>
<keyword evidence="8 10" id="KW-0539">Nucleus</keyword>
<dbReference type="GO" id="GO:0003688">
    <property type="term" value="F:DNA replication origin binding"/>
    <property type="evidence" value="ECO:0007669"/>
    <property type="project" value="TreeGrafter"/>
</dbReference>
<comment type="subunit">
    <text evidence="9">Component of ORC, a complex composed of at least 6 subunits: ORC1, ORC2, ORC3, ORC4, ORC5 and ORC6. ORC is regulated in a cell-cycle dependent manner. It is sequentially assembled at the exit from anaphase of mitosis and disassembled as cells enter S phase. Interacts with DBF4. Interacts with POLQ.</text>
</comment>
<dbReference type="Proteomes" id="UP000792457">
    <property type="component" value="Unassembled WGS sequence"/>
</dbReference>
<dbReference type="OrthoDB" id="343623at2759"/>
<dbReference type="GO" id="GO:0006270">
    <property type="term" value="P:DNA replication initiation"/>
    <property type="evidence" value="ECO:0007669"/>
    <property type="project" value="TreeGrafter"/>
</dbReference>
<dbReference type="Pfam" id="PF00004">
    <property type="entry name" value="AAA"/>
    <property type="match status" value="1"/>
</dbReference>
<dbReference type="InterPro" id="IPR003959">
    <property type="entry name" value="ATPase_AAA_core"/>
</dbReference>
<comment type="subcellular location">
    <subcellularLocation>
        <location evidence="1 10">Nucleus</location>
    </subcellularLocation>
</comment>
<evidence type="ECO:0000313" key="12">
    <source>
        <dbReference type="EMBL" id="KAG8226295.1"/>
    </source>
</evidence>
<evidence type="ECO:0000259" key="11">
    <source>
        <dbReference type="SMART" id="SM00382"/>
    </source>
</evidence>
<dbReference type="SUPFAM" id="SSF52540">
    <property type="entry name" value="P-loop containing nucleoside triphosphate hydrolases"/>
    <property type="match status" value="1"/>
</dbReference>
<evidence type="ECO:0000256" key="1">
    <source>
        <dbReference type="ARBA" id="ARBA00004123"/>
    </source>
</evidence>
<evidence type="ECO:0000256" key="6">
    <source>
        <dbReference type="ARBA" id="ARBA00022840"/>
    </source>
</evidence>
<dbReference type="InterPro" id="IPR003593">
    <property type="entry name" value="AAA+_ATPase"/>
</dbReference>
<name>A0A8K0NVP9_LADFU</name>
<dbReference type="CDD" id="cd00009">
    <property type="entry name" value="AAA"/>
    <property type="match status" value="1"/>
</dbReference>
<dbReference type="GO" id="GO:0005664">
    <property type="term" value="C:nuclear origin of replication recognition complex"/>
    <property type="evidence" value="ECO:0007669"/>
    <property type="project" value="TreeGrafter"/>
</dbReference>
<comment type="function">
    <text evidence="10">Component of the origin recognition complex (ORC) that binds origins of replication.</text>
</comment>
<accession>A0A8K0NVP9</accession>
<comment type="similarity">
    <text evidence="2 10">Belongs to the ORC4 family.</text>
</comment>
<dbReference type="GO" id="GO:0005524">
    <property type="term" value="F:ATP binding"/>
    <property type="evidence" value="ECO:0007669"/>
    <property type="project" value="UniProtKB-KW"/>
</dbReference>
<protein>
    <recommendedName>
        <fullName evidence="3 10">Origin recognition complex subunit 4</fullName>
    </recommendedName>
</protein>
<dbReference type="PANTHER" id="PTHR12087">
    <property type="entry name" value="ORIGIN RECOGNITION COMPLEX SUBUNIT 4"/>
    <property type="match status" value="1"/>
</dbReference>
<evidence type="ECO:0000256" key="10">
    <source>
        <dbReference type="PIRNR" id="PIRNR007858"/>
    </source>
</evidence>
<reference evidence="12" key="2">
    <citation type="submission" date="2017-10" db="EMBL/GenBank/DDBJ databases">
        <title>Ladona fulva Genome sequencing and assembly.</title>
        <authorList>
            <person name="Murali S."/>
            <person name="Richards S."/>
            <person name="Bandaranaike D."/>
            <person name="Bellair M."/>
            <person name="Blankenburg K."/>
            <person name="Chao H."/>
            <person name="Dinh H."/>
            <person name="Doddapaneni H."/>
            <person name="Dugan-Rocha S."/>
            <person name="Elkadiri S."/>
            <person name="Gnanaolivu R."/>
            <person name="Hernandez B."/>
            <person name="Skinner E."/>
            <person name="Javaid M."/>
            <person name="Lee S."/>
            <person name="Li M."/>
            <person name="Ming W."/>
            <person name="Munidasa M."/>
            <person name="Muniz J."/>
            <person name="Nguyen L."/>
            <person name="Hughes D."/>
            <person name="Osuji N."/>
            <person name="Pu L.-L."/>
            <person name="Puazo M."/>
            <person name="Qu C."/>
            <person name="Quiroz J."/>
            <person name="Raj R."/>
            <person name="Weissenberger G."/>
            <person name="Xin Y."/>
            <person name="Zou X."/>
            <person name="Han Y."/>
            <person name="Worley K."/>
            <person name="Muzny D."/>
            <person name="Gibbs R."/>
        </authorList>
    </citation>
    <scope>NUCLEOTIDE SEQUENCE</scope>
    <source>
        <strain evidence="12">Sampled in the wild</strain>
    </source>
</reference>